<dbReference type="InterPro" id="IPR011032">
    <property type="entry name" value="GroES-like_sf"/>
</dbReference>
<dbReference type="InterPro" id="IPR041694">
    <property type="entry name" value="ADH_N_2"/>
</dbReference>
<keyword evidence="1" id="KW-0560">Oxidoreductase</keyword>
<sequence>MADEFAGLPANMISHAWCLRRTPVGVLSVDDLELVPLPLEALVAGEVLIESQWLSVDPYMRTRMQAVGYDYLNRDGMGKWLPGSPLSAWGLGRVLESKYGGVVPGDWVVGHLPAASHGVLALDSPAGSLAPLVFHGQDAPPLAWLHQRGMTGFTAWLAMCHYGRLRPDDTVLVTAGAGAVGSLAVQWALAGGARVLASAGSVAGREWLLSLGVAGVLDHSRPADFTEQLARLAEEGIDLHLEQLGGATFSAAIDAVRPRGRVVLCGLVSQYNGSDPRRAPHNLRRLAAIGAHLQPFVVPGHEAVFWQPFQQQVAQPPASEFRAPLEVFDGLESWAEALCGLLVSGRRRGPGKRVVRL</sequence>
<name>A0A1M7IQQ3_9GAMM</name>
<dbReference type="EMBL" id="FRCA01000008">
    <property type="protein sequence ID" value="SHM43009.1"/>
    <property type="molecule type" value="Genomic_DNA"/>
</dbReference>
<evidence type="ECO:0000256" key="1">
    <source>
        <dbReference type="ARBA" id="ARBA00023002"/>
    </source>
</evidence>
<dbReference type="GO" id="GO:0016628">
    <property type="term" value="F:oxidoreductase activity, acting on the CH-CH group of donors, NAD or NADP as acceptor"/>
    <property type="evidence" value="ECO:0007669"/>
    <property type="project" value="InterPro"/>
</dbReference>
<dbReference type="InterPro" id="IPR045010">
    <property type="entry name" value="MDR_fam"/>
</dbReference>
<dbReference type="Pfam" id="PF16884">
    <property type="entry name" value="ADH_N_2"/>
    <property type="match status" value="1"/>
</dbReference>
<organism evidence="3 4">
    <name type="scientific">Halomonas cupida</name>
    <dbReference type="NCBI Taxonomy" id="44933"/>
    <lineage>
        <taxon>Bacteria</taxon>
        <taxon>Pseudomonadati</taxon>
        <taxon>Pseudomonadota</taxon>
        <taxon>Gammaproteobacteria</taxon>
        <taxon>Oceanospirillales</taxon>
        <taxon>Halomonadaceae</taxon>
        <taxon>Halomonas</taxon>
    </lineage>
</organism>
<dbReference type="PANTHER" id="PTHR43205:SF7">
    <property type="entry name" value="PROSTAGLANDIN REDUCTASE 1"/>
    <property type="match status" value="1"/>
</dbReference>
<dbReference type="Gene3D" id="3.90.180.10">
    <property type="entry name" value="Medium-chain alcohol dehydrogenases, catalytic domain"/>
    <property type="match status" value="1"/>
</dbReference>
<evidence type="ECO:0000313" key="3">
    <source>
        <dbReference type="EMBL" id="SHM43009.1"/>
    </source>
</evidence>
<dbReference type="RefSeq" id="WP_073435979.1">
    <property type="nucleotide sequence ID" value="NZ_CP094345.1"/>
</dbReference>
<dbReference type="Proteomes" id="UP000184123">
    <property type="component" value="Unassembled WGS sequence"/>
</dbReference>
<accession>A0A1M7IQQ3</accession>
<evidence type="ECO:0000259" key="2">
    <source>
        <dbReference type="SMART" id="SM00829"/>
    </source>
</evidence>
<dbReference type="SUPFAM" id="SSF50129">
    <property type="entry name" value="GroES-like"/>
    <property type="match status" value="1"/>
</dbReference>
<protein>
    <recommendedName>
        <fullName evidence="2">Enoyl reductase (ER) domain-containing protein</fullName>
    </recommendedName>
</protein>
<feature type="domain" description="Enoyl reductase (ER)" evidence="2">
    <location>
        <begin position="28"/>
        <end position="355"/>
    </location>
</feature>
<dbReference type="PANTHER" id="PTHR43205">
    <property type="entry name" value="PROSTAGLANDIN REDUCTASE"/>
    <property type="match status" value="1"/>
</dbReference>
<dbReference type="SMART" id="SM00829">
    <property type="entry name" value="PKS_ER"/>
    <property type="match status" value="1"/>
</dbReference>
<dbReference type="STRING" id="44933.SAMN05660971_02944"/>
<dbReference type="AlphaFoldDB" id="A0A1M7IQQ3"/>
<dbReference type="CDD" id="cd05288">
    <property type="entry name" value="PGDH"/>
    <property type="match status" value="1"/>
</dbReference>
<proteinExistence type="predicted"/>
<evidence type="ECO:0000313" key="4">
    <source>
        <dbReference type="Proteomes" id="UP000184123"/>
    </source>
</evidence>
<gene>
    <name evidence="3" type="ORF">SAMN05660971_02944</name>
</gene>
<reference evidence="3 4" key="1">
    <citation type="submission" date="2016-11" db="EMBL/GenBank/DDBJ databases">
        <authorList>
            <person name="Jaros S."/>
            <person name="Januszkiewicz K."/>
            <person name="Wedrychowicz H."/>
        </authorList>
    </citation>
    <scope>NUCLEOTIDE SEQUENCE [LARGE SCALE GENOMIC DNA]</scope>
    <source>
        <strain evidence="3 4">DSM 4740</strain>
    </source>
</reference>
<dbReference type="Gene3D" id="3.40.50.720">
    <property type="entry name" value="NAD(P)-binding Rossmann-like Domain"/>
    <property type="match status" value="1"/>
</dbReference>
<dbReference type="InterPro" id="IPR013149">
    <property type="entry name" value="ADH-like_C"/>
</dbReference>
<dbReference type="InterPro" id="IPR036291">
    <property type="entry name" value="NAD(P)-bd_dom_sf"/>
</dbReference>
<dbReference type="SUPFAM" id="SSF51735">
    <property type="entry name" value="NAD(P)-binding Rossmann-fold domains"/>
    <property type="match status" value="1"/>
</dbReference>
<dbReference type="InterPro" id="IPR020843">
    <property type="entry name" value="ER"/>
</dbReference>
<dbReference type="Pfam" id="PF00107">
    <property type="entry name" value="ADH_zinc_N"/>
    <property type="match status" value="1"/>
</dbReference>